<dbReference type="EMBL" id="JALLPB020000158">
    <property type="protein sequence ID" value="KAL3816233.1"/>
    <property type="molecule type" value="Genomic_DNA"/>
</dbReference>
<keyword evidence="2" id="KW-0472">Membrane</keyword>
<feature type="region of interest" description="Disordered" evidence="1">
    <location>
        <begin position="114"/>
        <end position="144"/>
    </location>
</feature>
<feature type="transmembrane region" description="Helical" evidence="2">
    <location>
        <begin position="21"/>
        <end position="43"/>
    </location>
</feature>
<gene>
    <name evidence="3" type="ORF">ACHAXA_002179</name>
</gene>
<evidence type="ECO:0000313" key="4">
    <source>
        <dbReference type="Proteomes" id="UP001530377"/>
    </source>
</evidence>
<dbReference type="Proteomes" id="UP001530377">
    <property type="component" value="Unassembled WGS sequence"/>
</dbReference>
<accession>A0ABD3RVJ9</accession>
<feature type="compositionally biased region" description="Acidic residues" evidence="1">
    <location>
        <begin position="134"/>
        <end position="144"/>
    </location>
</feature>
<keyword evidence="2" id="KW-1133">Transmembrane helix</keyword>
<evidence type="ECO:0000256" key="1">
    <source>
        <dbReference type="SAM" id="MobiDB-lite"/>
    </source>
</evidence>
<feature type="compositionally biased region" description="Basic and acidic residues" evidence="1">
    <location>
        <begin position="123"/>
        <end position="133"/>
    </location>
</feature>
<dbReference type="AlphaFoldDB" id="A0ABD3RVJ9"/>
<proteinExistence type="predicted"/>
<keyword evidence="4" id="KW-1185">Reference proteome</keyword>
<evidence type="ECO:0000313" key="3">
    <source>
        <dbReference type="EMBL" id="KAL3816233.1"/>
    </source>
</evidence>
<protein>
    <submittedName>
        <fullName evidence="3">Uncharacterized protein</fullName>
    </submittedName>
</protein>
<comment type="caution">
    <text evidence="3">The sequence shown here is derived from an EMBL/GenBank/DDBJ whole genome shotgun (WGS) entry which is preliminary data.</text>
</comment>
<name>A0ABD3RVJ9_9STRA</name>
<organism evidence="3 4">
    <name type="scientific">Cyclostephanos tholiformis</name>
    <dbReference type="NCBI Taxonomy" id="382380"/>
    <lineage>
        <taxon>Eukaryota</taxon>
        <taxon>Sar</taxon>
        <taxon>Stramenopiles</taxon>
        <taxon>Ochrophyta</taxon>
        <taxon>Bacillariophyta</taxon>
        <taxon>Coscinodiscophyceae</taxon>
        <taxon>Thalassiosirophycidae</taxon>
        <taxon>Stephanodiscales</taxon>
        <taxon>Stephanodiscaceae</taxon>
        <taxon>Cyclostephanos</taxon>
    </lineage>
</organism>
<sequence length="144" mass="16587">MEALGRALRSFHERHERIKHTIHTYAMGCFYFSIPVVGGWYVMQWAISRSVNEIGERGEKLRIKSLDGHVGDRTIINGRAEKIGAGGKYGGVHLAVSDPITQENNMAMLEAMFRKERRKRRRRDGEEGKRRGEDDDDDSKEELR</sequence>
<evidence type="ECO:0000256" key="2">
    <source>
        <dbReference type="SAM" id="Phobius"/>
    </source>
</evidence>
<keyword evidence="2" id="KW-0812">Transmembrane</keyword>
<reference evidence="3 4" key="1">
    <citation type="submission" date="2024-10" db="EMBL/GenBank/DDBJ databases">
        <title>Updated reference genomes for cyclostephanoid diatoms.</title>
        <authorList>
            <person name="Roberts W.R."/>
            <person name="Alverson A.J."/>
        </authorList>
    </citation>
    <scope>NUCLEOTIDE SEQUENCE [LARGE SCALE GENOMIC DNA]</scope>
    <source>
        <strain evidence="3 4">AJA228-03</strain>
    </source>
</reference>